<dbReference type="EMBL" id="ACNN01000026">
    <property type="protein sequence ID" value="EEN82397.1"/>
    <property type="molecule type" value="Genomic_DNA"/>
</dbReference>
<dbReference type="AlphaFoldDB" id="C3JBW0"/>
<organism evidence="1 2">
    <name type="scientific">Porphyromonas endodontalis (strain ATCC 35406 / DSM 24491 / JCM 8526 / CCUG 16442 / BCRC 14492 / NCTC 13058 / HG 370)</name>
    <name type="common">Bacteroides endodontalis</name>
    <dbReference type="NCBI Taxonomy" id="553175"/>
    <lineage>
        <taxon>Bacteria</taxon>
        <taxon>Pseudomonadati</taxon>
        <taxon>Bacteroidota</taxon>
        <taxon>Bacteroidia</taxon>
        <taxon>Bacteroidales</taxon>
        <taxon>Porphyromonadaceae</taxon>
        <taxon>Porphyromonas</taxon>
    </lineage>
</organism>
<dbReference type="GeneID" id="93365965"/>
<dbReference type="RefSeq" id="WP_004334198.1">
    <property type="nucleotide sequence ID" value="NZ_ACNN01000026.1"/>
</dbReference>
<gene>
    <name evidence="1" type="ORF">POREN0001_1846</name>
</gene>
<reference evidence="1 2" key="1">
    <citation type="submission" date="2009-04" db="EMBL/GenBank/DDBJ databases">
        <authorList>
            <person name="Sebastian Y."/>
            <person name="Madupu R."/>
            <person name="Durkin A.S."/>
            <person name="Torralba M."/>
            <person name="Methe B."/>
            <person name="Sutton G.G."/>
            <person name="Strausberg R.L."/>
            <person name="Nelson K.E."/>
        </authorList>
    </citation>
    <scope>NUCLEOTIDE SEQUENCE [LARGE SCALE GENOMIC DNA]</scope>
    <source>
        <strain evidence="2">ATCC 35406 / BCRC 14492 / JCM 8526 / NCTC 13058 / HG 370</strain>
    </source>
</reference>
<evidence type="ECO:0008006" key="3">
    <source>
        <dbReference type="Google" id="ProtNLM"/>
    </source>
</evidence>
<dbReference type="Proteomes" id="UP000004295">
    <property type="component" value="Unassembled WGS sequence"/>
</dbReference>
<comment type="caution">
    <text evidence="1">The sequence shown here is derived from an EMBL/GenBank/DDBJ whole genome shotgun (WGS) entry which is preliminary data.</text>
</comment>
<sequence>MRRSEPQRLGALLKNLIEEEPELAQGLYRERAIAFFWERFAPIRPFVRDIFFRNNTLHIQLRSSAAAQTISDQKENIMQLINQELHYRVIEEIRIF</sequence>
<evidence type="ECO:0000313" key="1">
    <source>
        <dbReference type="EMBL" id="EEN82397.1"/>
    </source>
</evidence>
<name>C3JBW0_POREA</name>
<dbReference type="InterPro" id="IPR007922">
    <property type="entry name" value="DciA-like"/>
</dbReference>
<protein>
    <recommendedName>
        <fullName evidence="3">DUF721 domain-containing protein</fullName>
    </recommendedName>
</protein>
<accession>C3JBW0</accession>
<keyword evidence="2" id="KW-1185">Reference proteome</keyword>
<dbReference type="STRING" id="553175.POREN0001_1846"/>
<dbReference type="Pfam" id="PF05258">
    <property type="entry name" value="DciA"/>
    <property type="match status" value="1"/>
</dbReference>
<proteinExistence type="predicted"/>
<evidence type="ECO:0000313" key="2">
    <source>
        <dbReference type="Proteomes" id="UP000004295"/>
    </source>
</evidence>